<reference evidence="2" key="1">
    <citation type="submission" date="2016-03" db="EMBL/GenBank/DDBJ databases">
        <title>Mechanisms controlling the formation of the plant cell surface in tip-growing cells are functionally conserved among land plants.</title>
        <authorList>
            <person name="Honkanen S."/>
            <person name="Jones V.A."/>
            <person name="Morieri G."/>
            <person name="Champion C."/>
            <person name="Hetherington A.J."/>
            <person name="Kelly S."/>
            <person name="Saint-Marcoux D."/>
            <person name="Proust H."/>
            <person name="Prescott H."/>
            <person name="Dolan L."/>
        </authorList>
    </citation>
    <scope>NUCLEOTIDE SEQUENCE [LARGE SCALE GENOMIC DNA]</scope>
    <source>
        <tissue evidence="2">Whole gametophyte</tissue>
    </source>
</reference>
<dbReference type="Pfam" id="PF23650">
    <property type="entry name" value="DUF7148"/>
    <property type="match status" value="1"/>
</dbReference>
<proteinExistence type="predicted"/>
<dbReference type="PANTHER" id="PTHR36352:SF1">
    <property type="entry name" value="EXPRESSED PROTEIN"/>
    <property type="match status" value="1"/>
</dbReference>
<comment type="caution">
    <text evidence="2">The sequence shown here is derived from an EMBL/GenBank/DDBJ whole genome shotgun (WGS) entry which is preliminary data.</text>
</comment>
<feature type="domain" description="DUF7148" evidence="1">
    <location>
        <begin position="107"/>
        <end position="226"/>
    </location>
</feature>
<protein>
    <recommendedName>
        <fullName evidence="1">DUF7148 domain-containing protein</fullName>
    </recommendedName>
</protein>
<sequence length="230" mass="24568">MAMACSLLSTVTVNSPALVIETPVDSRTSNSRSVTPSVARCLSGIDRNLSSNCNSVSRIGSFAVGGFRRIPSSQWNPLTVDGGGRSSRFVIKAGASGETALAENKWGPPVQLATGKIPDDVDLKLFENLLFQWGASLTQNANLPLPVPLKVDKIEGGVRLGYVRVVDAKCEDVVHIDVVVFPAGDDQPKAMFRALRNGLMKDQTPPAEPLIMQSLLQALKTAVARSRSVQ</sequence>
<dbReference type="InterPro" id="IPR055572">
    <property type="entry name" value="DUF7148"/>
</dbReference>
<gene>
    <name evidence="2" type="ORF">AXG93_2423s1330</name>
</gene>
<evidence type="ECO:0000259" key="1">
    <source>
        <dbReference type="Pfam" id="PF23650"/>
    </source>
</evidence>
<organism evidence="2 3">
    <name type="scientific">Marchantia polymorpha subsp. ruderalis</name>
    <dbReference type="NCBI Taxonomy" id="1480154"/>
    <lineage>
        <taxon>Eukaryota</taxon>
        <taxon>Viridiplantae</taxon>
        <taxon>Streptophyta</taxon>
        <taxon>Embryophyta</taxon>
        <taxon>Marchantiophyta</taxon>
        <taxon>Marchantiopsida</taxon>
        <taxon>Marchantiidae</taxon>
        <taxon>Marchantiales</taxon>
        <taxon>Marchantiaceae</taxon>
        <taxon>Marchantia</taxon>
    </lineage>
</organism>
<evidence type="ECO:0000313" key="2">
    <source>
        <dbReference type="EMBL" id="OAE22544.1"/>
    </source>
</evidence>
<dbReference type="GO" id="GO:0009570">
    <property type="term" value="C:chloroplast stroma"/>
    <property type="evidence" value="ECO:0007669"/>
    <property type="project" value="TreeGrafter"/>
</dbReference>
<dbReference type="AlphaFoldDB" id="A0A176VNR8"/>
<dbReference type="GO" id="GO:0009535">
    <property type="term" value="C:chloroplast thylakoid membrane"/>
    <property type="evidence" value="ECO:0007669"/>
    <property type="project" value="TreeGrafter"/>
</dbReference>
<dbReference type="PANTHER" id="PTHR36352">
    <property type="entry name" value="EXPRESSED PROTEIN"/>
    <property type="match status" value="1"/>
</dbReference>
<evidence type="ECO:0000313" key="3">
    <source>
        <dbReference type="Proteomes" id="UP000077202"/>
    </source>
</evidence>
<keyword evidence="3" id="KW-1185">Reference proteome</keyword>
<name>A0A176VNR8_MARPO</name>
<dbReference type="EMBL" id="LVLJ01003166">
    <property type="protein sequence ID" value="OAE22544.1"/>
    <property type="molecule type" value="Genomic_DNA"/>
</dbReference>
<dbReference type="Proteomes" id="UP000077202">
    <property type="component" value="Unassembled WGS sequence"/>
</dbReference>
<accession>A0A176VNR8</accession>